<proteinExistence type="predicted"/>
<dbReference type="AlphaFoldDB" id="A0AA88CYU3"/>
<name>A0AA88CYU3_FICCA</name>
<reference evidence="2" key="1">
    <citation type="submission" date="2023-07" db="EMBL/GenBank/DDBJ databases">
        <title>draft genome sequence of fig (Ficus carica).</title>
        <authorList>
            <person name="Takahashi T."/>
            <person name="Nishimura K."/>
        </authorList>
    </citation>
    <scope>NUCLEOTIDE SEQUENCE</scope>
</reference>
<protein>
    <submittedName>
        <fullName evidence="2">Uncharacterized protein</fullName>
    </submittedName>
</protein>
<dbReference type="EMBL" id="BTGU01000006">
    <property type="protein sequence ID" value="GMN37105.1"/>
    <property type="molecule type" value="Genomic_DNA"/>
</dbReference>
<evidence type="ECO:0000313" key="3">
    <source>
        <dbReference type="Proteomes" id="UP001187192"/>
    </source>
</evidence>
<gene>
    <name evidence="2" type="ORF">TIFTF001_006547</name>
</gene>
<feature type="compositionally biased region" description="Polar residues" evidence="1">
    <location>
        <begin position="86"/>
        <end position="99"/>
    </location>
</feature>
<accession>A0AA88CYU3</accession>
<comment type="caution">
    <text evidence="2">The sequence shown here is derived from an EMBL/GenBank/DDBJ whole genome shotgun (WGS) entry which is preliminary data.</text>
</comment>
<feature type="compositionally biased region" description="Basic and acidic residues" evidence="1">
    <location>
        <begin position="104"/>
        <end position="113"/>
    </location>
</feature>
<feature type="region of interest" description="Disordered" evidence="1">
    <location>
        <begin position="82"/>
        <end position="133"/>
    </location>
</feature>
<evidence type="ECO:0000256" key="1">
    <source>
        <dbReference type="SAM" id="MobiDB-lite"/>
    </source>
</evidence>
<sequence length="133" mass="14943">MGTGRKEKKKRNVTVIVGGQCQERATKASSIGGEGTVEDLNGDKSRANTVECADQVLLLHTWVKILHVNFCYFYIEFDTRTDKSSSHSFGSPSLTTKSGSDIFAGHRRERNMMIDDVEEEKVKGPDKKKRRSF</sequence>
<dbReference type="Proteomes" id="UP001187192">
    <property type="component" value="Unassembled WGS sequence"/>
</dbReference>
<keyword evidence="3" id="KW-1185">Reference proteome</keyword>
<organism evidence="2 3">
    <name type="scientific">Ficus carica</name>
    <name type="common">Common fig</name>
    <dbReference type="NCBI Taxonomy" id="3494"/>
    <lineage>
        <taxon>Eukaryota</taxon>
        <taxon>Viridiplantae</taxon>
        <taxon>Streptophyta</taxon>
        <taxon>Embryophyta</taxon>
        <taxon>Tracheophyta</taxon>
        <taxon>Spermatophyta</taxon>
        <taxon>Magnoliopsida</taxon>
        <taxon>eudicotyledons</taxon>
        <taxon>Gunneridae</taxon>
        <taxon>Pentapetalae</taxon>
        <taxon>rosids</taxon>
        <taxon>fabids</taxon>
        <taxon>Rosales</taxon>
        <taxon>Moraceae</taxon>
        <taxon>Ficeae</taxon>
        <taxon>Ficus</taxon>
    </lineage>
</organism>
<evidence type="ECO:0000313" key="2">
    <source>
        <dbReference type="EMBL" id="GMN37105.1"/>
    </source>
</evidence>